<dbReference type="EMBL" id="JASBWT010000003">
    <property type="protein sequence ID" value="KAJ9106427.1"/>
    <property type="molecule type" value="Genomic_DNA"/>
</dbReference>
<proteinExistence type="predicted"/>
<evidence type="ECO:0000313" key="2">
    <source>
        <dbReference type="Proteomes" id="UP001227268"/>
    </source>
</evidence>
<accession>A0ACC2W729</accession>
<keyword evidence="2" id="KW-1185">Reference proteome</keyword>
<name>A0ACC2W729_9TREE</name>
<sequence length="178" mass="19912">MENLTINEPAEGGQIKLVETAAAIRMVLADVTHSEQSRDEPELAVLTSAFGLAKRFDMKGSMAQITIRLCDHNDGPALLVWACDQVPIDRLVSRCALVAFTNEAYFEMLLKLPWCSERASCHPRNLERTKLEALSKDGYIAYSRAWGDCAQQTGNSIEFVDWGDMANAFINNLKQMRK</sequence>
<dbReference type="Proteomes" id="UP001227268">
    <property type="component" value="Unassembled WGS sequence"/>
</dbReference>
<comment type="caution">
    <text evidence="1">The sequence shown here is derived from an EMBL/GenBank/DDBJ whole genome shotgun (WGS) entry which is preliminary data.</text>
</comment>
<evidence type="ECO:0000313" key="1">
    <source>
        <dbReference type="EMBL" id="KAJ9106427.1"/>
    </source>
</evidence>
<reference evidence="1" key="1">
    <citation type="submission" date="2023-04" db="EMBL/GenBank/DDBJ databases">
        <title>Draft Genome sequencing of Naganishia species isolated from polar environments using Oxford Nanopore Technology.</title>
        <authorList>
            <person name="Leo P."/>
            <person name="Venkateswaran K."/>
        </authorList>
    </citation>
    <scope>NUCLEOTIDE SEQUENCE</scope>
    <source>
        <strain evidence="1">MNA-CCFEE 5423</strain>
    </source>
</reference>
<organism evidence="1 2">
    <name type="scientific">Naganishia friedmannii</name>
    <dbReference type="NCBI Taxonomy" id="89922"/>
    <lineage>
        <taxon>Eukaryota</taxon>
        <taxon>Fungi</taxon>
        <taxon>Dikarya</taxon>
        <taxon>Basidiomycota</taxon>
        <taxon>Agaricomycotina</taxon>
        <taxon>Tremellomycetes</taxon>
        <taxon>Filobasidiales</taxon>
        <taxon>Filobasidiaceae</taxon>
        <taxon>Naganishia</taxon>
    </lineage>
</organism>
<protein>
    <submittedName>
        <fullName evidence="1">Uncharacterized protein</fullName>
    </submittedName>
</protein>
<gene>
    <name evidence="1" type="ORF">QFC21_001573</name>
</gene>